<feature type="compositionally biased region" description="Gly residues" evidence="1">
    <location>
        <begin position="85"/>
        <end position="101"/>
    </location>
</feature>
<comment type="caution">
    <text evidence="3">The sequence shown here is derived from an EMBL/GenBank/DDBJ whole genome shotgun (WGS) entry which is preliminary data.</text>
</comment>
<feature type="region of interest" description="Disordered" evidence="1">
    <location>
        <begin position="148"/>
        <end position="169"/>
    </location>
</feature>
<keyword evidence="2" id="KW-0472">Membrane</keyword>
<keyword evidence="2" id="KW-0812">Transmembrane</keyword>
<reference evidence="3 4" key="1">
    <citation type="journal article" date="2021" name="Microorganisms">
        <title>Acidisoma silvae sp. nov. and Acidisomacellulosilytica sp. nov., Two Acidophilic Bacteria Isolated from Decaying Wood, Hydrolyzing Cellulose and Producing Poly-3-hydroxybutyrate.</title>
        <authorList>
            <person name="Mieszkin S."/>
            <person name="Pouder E."/>
            <person name="Uroz S."/>
            <person name="Simon-Colin C."/>
            <person name="Alain K."/>
        </authorList>
    </citation>
    <scope>NUCLEOTIDE SEQUENCE [LARGE SCALE GENOMIC DNA]</scope>
    <source>
        <strain evidence="3 4">HW T5.17</strain>
    </source>
</reference>
<evidence type="ECO:0000313" key="3">
    <source>
        <dbReference type="EMBL" id="MCB8880541.1"/>
    </source>
</evidence>
<dbReference type="Proteomes" id="UP000721844">
    <property type="component" value="Unassembled WGS sequence"/>
</dbReference>
<dbReference type="Pfam" id="PF11014">
    <property type="entry name" value="DUF2852"/>
    <property type="match status" value="1"/>
</dbReference>
<feature type="transmembrane region" description="Helical" evidence="2">
    <location>
        <begin position="32"/>
        <end position="57"/>
    </location>
</feature>
<feature type="region of interest" description="Disordered" evidence="1">
    <location>
        <begin position="85"/>
        <end position="109"/>
    </location>
</feature>
<gene>
    <name evidence="3" type="ORF">ACELLULO517_09880</name>
</gene>
<evidence type="ECO:0000313" key="4">
    <source>
        <dbReference type="Proteomes" id="UP000721844"/>
    </source>
</evidence>
<evidence type="ECO:0000256" key="1">
    <source>
        <dbReference type="SAM" id="MobiDB-lite"/>
    </source>
</evidence>
<dbReference type="EMBL" id="JAESVA010000003">
    <property type="protein sequence ID" value="MCB8880541.1"/>
    <property type="molecule type" value="Genomic_DNA"/>
</dbReference>
<evidence type="ECO:0000256" key="2">
    <source>
        <dbReference type="SAM" id="Phobius"/>
    </source>
</evidence>
<dbReference type="AlphaFoldDB" id="A0A963Z0Z5"/>
<accession>A0A963Z0Z5</accession>
<keyword evidence="2" id="KW-1133">Transmembrane helix</keyword>
<protein>
    <submittedName>
        <fullName evidence="3">DUF2852 domain-containing protein</fullName>
    </submittedName>
</protein>
<sequence>MSGAANQGVFGQGPTWLQDDRAYALWHISRPLLVAGAIVSFMLWWPLGIALLCLAIWNRRLGRVLFGMEPNGGAGGGQRFRCGGWGGGRNGPWGQRGGPGGSARRSSGNQAFDDYRTATLRRLEEEQAEFTSFLDRLRFAKDKAEFDQFMDERRTRPEAGDEKAPSGEG</sequence>
<keyword evidence="4" id="KW-1185">Reference proteome</keyword>
<name>A0A963Z0Z5_9PROT</name>
<organism evidence="3 4">
    <name type="scientific">Acidisoma cellulosilyticum</name>
    <dbReference type="NCBI Taxonomy" id="2802395"/>
    <lineage>
        <taxon>Bacteria</taxon>
        <taxon>Pseudomonadati</taxon>
        <taxon>Pseudomonadota</taxon>
        <taxon>Alphaproteobacteria</taxon>
        <taxon>Acetobacterales</taxon>
        <taxon>Acidocellaceae</taxon>
        <taxon>Acidisoma</taxon>
    </lineage>
</organism>
<dbReference type="RefSeq" id="WP_227307206.1">
    <property type="nucleotide sequence ID" value="NZ_JAESVA010000003.1"/>
</dbReference>
<proteinExistence type="predicted"/>
<dbReference type="InterPro" id="IPR021273">
    <property type="entry name" value="DUF2852"/>
</dbReference>